<dbReference type="RefSeq" id="WP_184968897.1">
    <property type="nucleotide sequence ID" value="NZ_JACHIN010000010.1"/>
</dbReference>
<dbReference type="PANTHER" id="PTHR43162:SF1">
    <property type="entry name" value="PRESTALK A DIFFERENTIATION PROTEIN A"/>
    <property type="match status" value="1"/>
</dbReference>
<dbReference type="SUPFAM" id="SSF51735">
    <property type="entry name" value="NAD(P)-binding Rossmann-fold domains"/>
    <property type="match status" value="1"/>
</dbReference>
<dbReference type="InterPro" id="IPR036291">
    <property type="entry name" value="NAD(P)-bd_dom_sf"/>
</dbReference>
<dbReference type="PANTHER" id="PTHR43162">
    <property type="match status" value="1"/>
</dbReference>
<keyword evidence="2" id="KW-1185">Reference proteome</keyword>
<dbReference type="InterPro" id="IPR051604">
    <property type="entry name" value="Ergot_Alk_Oxidoreductase"/>
</dbReference>
<protein>
    <submittedName>
        <fullName evidence="1">Uncharacterized protein YbjT (DUF2867 family)</fullName>
    </submittedName>
</protein>
<organism evidence="1 2">
    <name type="scientific">Nonomuraea endophytica</name>
    <dbReference type="NCBI Taxonomy" id="714136"/>
    <lineage>
        <taxon>Bacteria</taxon>
        <taxon>Bacillati</taxon>
        <taxon>Actinomycetota</taxon>
        <taxon>Actinomycetes</taxon>
        <taxon>Streptosporangiales</taxon>
        <taxon>Streptosporangiaceae</taxon>
        <taxon>Nonomuraea</taxon>
    </lineage>
</organism>
<dbReference type="AlphaFoldDB" id="A0A7W8EJF2"/>
<sequence>MRTDKTILVLGGTGKTGRRIVDQLRELGADPRVGSRSAPLPFDWENPQTWPAALNGVQTVYVSFFPDLAAPAAPAAIRAFTEQAVSAGVEKLVLLSGRGEAEAQVCEEIVAGAGVEWTVLRASWFNQNFSENYLLEPVLEGAVVLPVGDIPEPFVDADDLADAAVAVLTQDGHHGKIYELTGPRLLTFADAVSEIATTTGRPVAFVPVSVEDYATALKEAGLPDDTVGFLIYLFTTVLDGRNAQVEDGVRKILGRPARDFADYARATAATGIWSPR</sequence>
<dbReference type="Proteomes" id="UP000568380">
    <property type="component" value="Unassembled WGS sequence"/>
</dbReference>
<reference evidence="1 2" key="1">
    <citation type="submission" date="2020-08" db="EMBL/GenBank/DDBJ databases">
        <title>Genomic Encyclopedia of Type Strains, Phase IV (KMG-IV): sequencing the most valuable type-strain genomes for metagenomic binning, comparative biology and taxonomic classification.</title>
        <authorList>
            <person name="Goeker M."/>
        </authorList>
    </citation>
    <scope>NUCLEOTIDE SEQUENCE [LARGE SCALE GENOMIC DNA]</scope>
    <source>
        <strain evidence="1 2">DSM 45385</strain>
    </source>
</reference>
<name>A0A7W8EJF2_9ACTN</name>
<dbReference type="Gene3D" id="3.90.25.10">
    <property type="entry name" value="UDP-galactose 4-epimerase, domain 1"/>
    <property type="match status" value="1"/>
</dbReference>
<gene>
    <name evidence="1" type="ORF">HNR40_007013</name>
</gene>
<dbReference type="EMBL" id="JACHIN010000010">
    <property type="protein sequence ID" value="MBB5081518.1"/>
    <property type="molecule type" value="Genomic_DNA"/>
</dbReference>
<proteinExistence type="predicted"/>
<dbReference type="Gene3D" id="3.40.50.720">
    <property type="entry name" value="NAD(P)-binding Rossmann-like Domain"/>
    <property type="match status" value="1"/>
</dbReference>
<evidence type="ECO:0000313" key="2">
    <source>
        <dbReference type="Proteomes" id="UP000568380"/>
    </source>
</evidence>
<accession>A0A7W8EJF2</accession>
<comment type="caution">
    <text evidence="1">The sequence shown here is derived from an EMBL/GenBank/DDBJ whole genome shotgun (WGS) entry which is preliminary data.</text>
</comment>
<evidence type="ECO:0000313" key="1">
    <source>
        <dbReference type="EMBL" id="MBB5081518.1"/>
    </source>
</evidence>